<dbReference type="SUPFAM" id="SSF52540">
    <property type="entry name" value="P-loop containing nucleoside triphosphate hydrolases"/>
    <property type="match status" value="1"/>
</dbReference>
<dbReference type="PRINTS" id="PR00364">
    <property type="entry name" value="DISEASERSIST"/>
</dbReference>
<dbReference type="AlphaFoldDB" id="A0AAD7AB80"/>
<dbReference type="SUPFAM" id="SSF48452">
    <property type="entry name" value="TPR-like"/>
    <property type="match status" value="2"/>
</dbReference>
<comment type="caution">
    <text evidence="2">The sequence shown here is derived from an EMBL/GenBank/DDBJ whole genome shotgun (WGS) entry which is preliminary data.</text>
</comment>
<dbReference type="GO" id="GO:0007166">
    <property type="term" value="P:cell surface receptor signaling pathway"/>
    <property type="evidence" value="ECO:0007669"/>
    <property type="project" value="InterPro"/>
</dbReference>
<proteinExistence type="predicted"/>
<reference evidence="2" key="1">
    <citation type="submission" date="2023-03" db="EMBL/GenBank/DDBJ databases">
        <title>Massive genome expansion in bonnet fungi (Mycena s.s.) driven by repeated elements and novel gene families across ecological guilds.</title>
        <authorList>
            <consortium name="Lawrence Berkeley National Laboratory"/>
            <person name="Harder C.B."/>
            <person name="Miyauchi S."/>
            <person name="Viragh M."/>
            <person name="Kuo A."/>
            <person name="Thoen E."/>
            <person name="Andreopoulos B."/>
            <person name="Lu D."/>
            <person name="Skrede I."/>
            <person name="Drula E."/>
            <person name="Henrissat B."/>
            <person name="Morin E."/>
            <person name="Kohler A."/>
            <person name="Barry K."/>
            <person name="LaButti K."/>
            <person name="Morin E."/>
            <person name="Salamov A."/>
            <person name="Lipzen A."/>
            <person name="Mereny Z."/>
            <person name="Hegedus B."/>
            <person name="Baldrian P."/>
            <person name="Stursova M."/>
            <person name="Weitz H."/>
            <person name="Taylor A."/>
            <person name="Grigoriev I.V."/>
            <person name="Nagy L.G."/>
            <person name="Martin F."/>
            <person name="Kauserud H."/>
        </authorList>
    </citation>
    <scope>NUCLEOTIDE SEQUENCE</scope>
    <source>
        <strain evidence="2">CBHHK002</strain>
    </source>
</reference>
<feature type="domain" description="Novel STAND NTPase 1" evidence="1">
    <location>
        <begin position="197"/>
        <end position="341"/>
    </location>
</feature>
<keyword evidence="3" id="KW-1185">Reference proteome</keyword>
<dbReference type="InterPro" id="IPR036537">
    <property type="entry name" value="Adaptor_Cbl_N_dom_sf"/>
</dbReference>
<accession>A0AAD7AB80</accession>
<organism evidence="2 3">
    <name type="scientific">Mycena albidolilacea</name>
    <dbReference type="NCBI Taxonomy" id="1033008"/>
    <lineage>
        <taxon>Eukaryota</taxon>
        <taxon>Fungi</taxon>
        <taxon>Dikarya</taxon>
        <taxon>Basidiomycota</taxon>
        <taxon>Agaricomycotina</taxon>
        <taxon>Agaricomycetes</taxon>
        <taxon>Agaricomycetidae</taxon>
        <taxon>Agaricales</taxon>
        <taxon>Marasmiineae</taxon>
        <taxon>Mycenaceae</taxon>
        <taxon>Mycena</taxon>
    </lineage>
</organism>
<dbReference type="Gene3D" id="1.25.40.10">
    <property type="entry name" value="Tetratricopeptide repeat domain"/>
    <property type="match status" value="2"/>
</dbReference>
<dbReference type="PANTHER" id="PTHR47691">
    <property type="entry name" value="REGULATOR-RELATED"/>
    <property type="match status" value="1"/>
</dbReference>
<dbReference type="Gene3D" id="3.40.50.300">
    <property type="entry name" value="P-loop containing nucleotide triphosphate hydrolases"/>
    <property type="match status" value="1"/>
</dbReference>
<evidence type="ECO:0000313" key="2">
    <source>
        <dbReference type="EMBL" id="KAJ7353318.1"/>
    </source>
</evidence>
<dbReference type="Gene3D" id="1.20.930.20">
    <property type="entry name" value="Adaptor protein Cbl, N-terminal domain"/>
    <property type="match status" value="1"/>
</dbReference>
<dbReference type="CDD" id="cd21037">
    <property type="entry name" value="MLKL_NTD"/>
    <property type="match status" value="1"/>
</dbReference>
<name>A0AAD7AB80_9AGAR</name>
<dbReference type="EMBL" id="JARIHO010000011">
    <property type="protein sequence ID" value="KAJ7353318.1"/>
    <property type="molecule type" value="Genomic_DNA"/>
</dbReference>
<dbReference type="InterPro" id="IPR011990">
    <property type="entry name" value="TPR-like_helical_dom_sf"/>
</dbReference>
<dbReference type="PANTHER" id="PTHR47691:SF3">
    <property type="entry name" value="HTH-TYPE TRANSCRIPTIONAL REGULATOR RV0890C-RELATED"/>
    <property type="match status" value="1"/>
</dbReference>
<evidence type="ECO:0000313" key="3">
    <source>
        <dbReference type="Proteomes" id="UP001218218"/>
    </source>
</evidence>
<sequence length="1024" mass="112882">MPAKGISTSFVHYTTIAAATLKELSEIHSTPYLKVVAGVALLILETVQSVKTNKEECAALVEQIYQILCAIIDLSVEASTLSPMVLDAMAKFAETLQKIESFMRTQQDMGRLKRFLRQQENTAQLEDCKMGLSDALDVFLIKARGINVADVAEFQAATERKHQELLKIIAESSSDQGSSVLSGTSSIPAQQLQQPVAFASKRPTYIHGRDSELRDVVRGLLEDAARVAILGPGGIGKTSLAKSALHHPDVVSKYPARYFVSCDSAETVESLAIVVANTLGLELTGQISKAILKHLAAQSSCLLILDNFETPWEPMETRSKIEDFLATMGDLPCVALLVTMRGQERPMKIRWTRPFIPPLKPFSSDAALKTFMDIADTDDDEDAAYVSELLSLTGNLPLAVTLMASVTASDGCESVLERWKTDSVSLLSDGFDKGSNLETSLRLSLSSPRITSSPEALQLLSLLSLLPDGISDIDLLNGPSPISDHLRYKTTLLRTSLAYTDNHRLKVLAPARELIRTIHPPSYTLVRALRVHWGRLLELWRTCEMPSGDLAQRLTGNAGNLNSLLKYALNVEGLDLHEVVHDIFHLNIFTGRTYGDTSPLMADISTYLDRLNDDGLRGYYIWHLFNEMKAIPPSDAPALIKQGCNFFRLASDLSGESRLHNVVGMYYVRLGDVNNASKHAEMGYALAEKADDNVRRTRALSQLARISRLKGDFRAALELARRAQVFAGQIGNFYREIDAMEQEAIAWLSLGNFSQAAGICAQARQLVVAAGLEGTQHEISVLSYEAGIFLYQTAYLKSRATLERILKYSSPERFALFHGNSQVSIVMIDVTLGRFKSEGELAAALESPRRIFTSSGYWRGLPICDMVVGDFLFLNGRPSEALKIYDKCLGSFRGENVQMFSWCTQKLGDTALVRDVRSATHWATASLAYGKTTANKSVVAWALRLLGDIFREDGDDETSGSLFQLALEEFAHMGIYRGRAECLLRLGEIARRRGEDGRAAGYSSEARDMFLEAGMVTEAREIDV</sequence>
<dbReference type="InterPro" id="IPR027417">
    <property type="entry name" value="P-loop_NTPase"/>
</dbReference>
<dbReference type="InterPro" id="IPR059179">
    <property type="entry name" value="MLKL-like_MCAfunc"/>
</dbReference>
<evidence type="ECO:0000259" key="1">
    <source>
        <dbReference type="Pfam" id="PF20703"/>
    </source>
</evidence>
<protein>
    <recommendedName>
        <fullName evidence="1">Novel STAND NTPase 1 domain-containing protein</fullName>
    </recommendedName>
</protein>
<dbReference type="Pfam" id="PF20703">
    <property type="entry name" value="nSTAND1"/>
    <property type="match status" value="1"/>
</dbReference>
<gene>
    <name evidence="2" type="ORF">DFH08DRAFT_956387</name>
</gene>
<dbReference type="InterPro" id="IPR049052">
    <property type="entry name" value="nSTAND1"/>
</dbReference>
<dbReference type="Proteomes" id="UP001218218">
    <property type="component" value="Unassembled WGS sequence"/>
</dbReference>